<keyword evidence="1" id="KW-0812">Transmembrane</keyword>
<dbReference type="EMBL" id="JABFTX010000001">
    <property type="protein sequence ID" value="MCE8002187.1"/>
    <property type="molecule type" value="Genomic_DNA"/>
</dbReference>
<evidence type="ECO:0000313" key="4">
    <source>
        <dbReference type="Proteomes" id="UP001320168"/>
    </source>
</evidence>
<feature type="transmembrane region" description="Helical" evidence="1">
    <location>
        <begin position="49"/>
        <end position="69"/>
    </location>
</feature>
<dbReference type="InterPro" id="IPR009936">
    <property type="entry name" value="DUF1468"/>
</dbReference>
<reference evidence="3 4" key="1">
    <citation type="journal article" date="2021" name="Front. Microbiol.">
        <title>Aerobic Denitrification and Heterotrophic Sulfur Oxidation in the Genus Halomonas Revealed by Six Novel Species Characterizations and Genome-Based Analysis.</title>
        <authorList>
            <person name="Wang L."/>
            <person name="Shao Z."/>
        </authorList>
    </citation>
    <scope>NUCLEOTIDE SEQUENCE [LARGE SCALE GENOMIC DNA]</scope>
    <source>
        <strain evidence="3 4">MCCC 1A11081</strain>
    </source>
</reference>
<feature type="transmembrane region" description="Helical" evidence="1">
    <location>
        <begin position="90"/>
        <end position="116"/>
    </location>
</feature>
<comment type="caution">
    <text evidence="3">The sequence shown here is derived from an EMBL/GenBank/DDBJ whole genome shotgun (WGS) entry which is preliminary data.</text>
</comment>
<organism evidence="3 4">
    <name type="scientific">Billgrantia ethanolica</name>
    <dbReference type="NCBI Taxonomy" id="2733486"/>
    <lineage>
        <taxon>Bacteria</taxon>
        <taxon>Pseudomonadati</taxon>
        <taxon>Pseudomonadota</taxon>
        <taxon>Gammaproteobacteria</taxon>
        <taxon>Oceanospirillales</taxon>
        <taxon>Halomonadaceae</taxon>
        <taxon>Billgrantia</taxon>
    </lineage>
</organism>
<dbReference type="Pfam" id="PF07331">
    <property type="entry name" value="TctB"/>
    <property type="match status" value="1"/>
</dbReference>
<protein>
    <submittedName>
        <fullName evidence="3">Tripartite tricarboxylate transporter TctB family protein</fullName>
    </submittedName>
</protein>
<proteinExistence type="predicted"/>
<feature type="transmembrane region" description="Helical" evidence="1">
    <location>
        <begin position="128"/>
        <end position="147"/>
    </location>
</feature>
<accession>A0ABS9A033</accession>
<keyword evidence="1" id="KW-0472">Membrane</keyword>
<gene>
    <name evidence="3" type="ORF">HOP53_04985</name>
</gene>
<keyword evidence="1" id="KW-1133">Transmembrane helix</keyword>
<sequence>MDFMRQLGKKGGEFAVPSIMLAYATYYYLEVSSLPRREINLLLIQPVYFVMLVAFVILVSAYIYGLLVGRGAFASGSDAADRKITNKISTLSFAVLTVAYVFGIEWLGFVISSWLYMALLLMLFSVKSWLIIVIFPAGTALFIYLTFDMWLSIPLPKGILL</sequence>
<evidence type="ECO:0000256" key="1">
    <source>
        <dbReference type="SAM" id="Phobius"/>
    </source>
</evidence>
<dbReference type="Proteomes" id="UP001320168">
    <property type="component" value="Unassembled WGS sequence"/>
</dbReference>
<name>A0ABS9A033_9GAMM</name>
<feature type="domain" description="DUF1468" evidence="2">
    <location>
        <begin position="19"/>
        <end position="156"/>
    </location>
</feature>
<dbReference type="RefSeq" id="WP_234268981.1">
    <property type="nucleotide sequence ID" value="NZ_JABFTX010000001.1"/>
</dbReference>
<evidence type="ECO:0000313" key="3">
    <source>
        <dbReference type="EMBL" id="MCE8002187.1"/>
    </source>
</evidence>
<keyword evidence="4" id="KW-1185">Reference proteome</keyword>
<evidence type="ECO:0000259" key="2">
    <source>
        <dbReference type="Pfam" id="PF07331"/>
    </source>
</evidence>